<dbReference type="GO" id="GO:0016881">
    <property type="term" value="F:acid-amino acid ligase activity"/>
    <property type="evidence" value="ECO:0007669"/>
    <property type="project" value="InterPro"/>
</dbReference>
<feature type="domain" description="Mur ligase C-terminal" evidence="3">
    <location>
        <begin position="384"/>
        <end position="514"/>
    </location>
</feature>
<evidence type="ECO:0000256" key="1">
    <source>
        <dbReference type="ARBA" id="ARBA00005898"/>
    </source>
</evidence>
<comment type="caution">
    <text evidence="5">The sequence shown here is derived from an EMBL/GenBank/DDBJ whole genome shotgun (WGS) entry which is preliminary data.</text>
</comment>
<keyword evidence="2" id="KW-0732">Signal</keyword>
<dbReference type="SUPFAM" id="SSF63418">
    <property type="entry name" value="MurE/MurF N-terminal domain"/>
    <property type="match status" value="1"/>
</dbReference>
<dbReference type="GO" id="GO:0005737">
    <property type="term" value="C:cytoplasm"/>
    <property type="evidence" value="ECO:0007669"/>
    <property type="project" value="InterPro"/>
</dbReference>
<feature type="domain" description="Mur ligase central" evidence="4">
    <location>
        <begin position="148"/>
        <end position="361"/>
    </location>
</feature>
<dbReference type="AlphaFoldDB" id="A0A7C8V3I9"/>
<dbReference type="GO" id="GO:0046901">
    <property type="term" value="P:tetrahydrofolylpolyglutamate biosynthetic process"/>
    <property type="evidence" value="ECO:0007669"/>
    <property type="project" value="UniProtKB-UniPathway"/>
</dbReference>
<dbReference type="NCBIfam" id="NF001126">
    <property type="entry name" value="PRK00139.1-4"/>
    <property type="match status" value="1"/>
</dbReference>
<dbReference type="GO" id="GO:0051301">
    <property type="term" value="P:cell division"/>
    <property type="evidence" value="ECO:0007669"/>
    <property type="project" value="InterPro"/>
</dbReference>
<dbReference type="Proteomes" id="UP000474640">
    <property type="component" value="Unassembled WGS sequence"/>
</dbReference>
<dbReference type="Pfam" id="PF08245">
    <property type="entry name" value="Mur_ligase_M"/>
    <property type="match status" value="1"/>
</dbReference>
<evidence type="ECO:0000259" key="3">
    <source>
        <dbReference type="Pfam" id="PF02875"/>
    </source>
</evidence>
<dbReference type="InterPro" id="IPR036615">
    <property type="entry name" value="Mur_ligase_C_dom_sf"/>
</dbReference>
<dbReference type="InterPro" id="IPR004101">
    <property type="entry name" value="Mur_ligase_C"/>
</dbReference>
<feature type="chain" id="PRO_5028872648" description="UDP-N-acetylmuramyl-tripeptide synthetase" evidence="2">
    <location>
        <begin position="21"/>
        <end position="549"/>
    </location>
</feature>
<dbReference type="Gene3D" id="3.40.1190.10">
    <property type="entry name" value="Mur-like, catalytic domain"/>
    <property type="match status" value="1"/>
</dbReference>
<dbReference type="UniPathway" id="UPA00850"/>
<evidence type="ECO:0008006" key="7">
    <source>
        <dbReference type="Google" id="ProtNLM"/>
    </source>
</evidence>
<sequence length="549" mass="60154">MMLALSLELSLSFAHTSVLAMPPDSNLEQLLSPVSEAEIISGNKGIQITQIFDDSREVIVGSAFISIPLDGDIYEGFSDEKETRMVAIALDAIKRGAVAIIAENKGVLLKIPDSVTKVFVPDARRASGLMAAEFYDHPSRKMVLIGATGTNGKTTTANLTASILRHAGFKSVGVIGTLGATTENMLIDIKESTTPRSLVLQGILSRFLEAGVEAVVMEVSSHGLALQRVVECAFDAAIFTNLTEDHLDFHKTMEGYWAAKMLLFSDIAKYSMQFKRFAAIINTDDEYGRNLIKDVVKEASYEYITYSVTENSDIKAEDIKISNRKIGFTINKYCEDDSSVPFTAPLVGRFNVYNCLAAISVGQHLKIPPSSLQDGLNCAKAPTGRMEFIDEGQSFNVIVDYAYNPDGLEKVLTALKELVTGRLICVFGASDHRYSDRLKRSSMGSVAVGLADLVILTSDNPGFEDPQGIVEDILVGVRNMRKESITRVEIDRREAIKLALEMAEEGDTVLFAGKAQEEYQILGDEKTAFDERGIVRDTLRSLLKVERTV</sequence>
<dbReference type="Gene3D" id="3.40.1390.10">
    <property type="entry name" value="MurE/MurF, N-terminal domain"/>
    <property type="match status" value="1"/>
</dbReference>
<dbReference type="EMBL" id="JAABOJ010000055">
    <property type="protein sequence ID" value="KAF3273296.1"/>
    <property type="molecule type" value="Genomic_DNA"/>
</dbReference>
<dbReference type="PANTHER" id="PTHR23135">
    <property type="entry name" value="MUR LIGASE FAMILY MEMBER"/>
    <property type="match status" value="1"/>
</dbReference>
<dbReference type="GO" id="GO:0008360">
    <property type="term" value="P:regulation of cell shape"/>
    <property type="evidence" value="ECO:0007669"/>
    <property type="project" value="InterPro"/>
</dbReference>
<dbReference type="PANTHER" id="PTHR23135:SF4">
    <property type="entry name" value="UDP-N-ACETYLMURAMOYL-L-ALANYL-D-GLUTAMATE--2,6-DIAMINOPIMELATE LIGASE MURE HOMOLOG, CHLOROPLASTIC"/>
    <property type="match status" value="1"/>
</dbReference>
<dbReference type="InterPro" id="IPR013221">
    <property type="entry name" value="Mur_ligase_cen"/>
</dbReference>
<reference evidence="5 6" key="1">
    <citation type="submission" date="2020-01" db="EMBL/GenBank/DDBJ databases">
        <authorList>
            <person name="Palmer J.M."/>
        </authorList>
    </citation>
    <scope>NUCLEOTIDE SEQUENCE [LARGE SCALE GENOMIC DNA]</scope>
    <source>
        <strain evidence="5 6">TWF970</strain>
    </source>
</reference>
<organism evidence="5 6">
    <name type="scientific">Orbilia oligospora</name>
    <name type="common">Nematode-trapping fungus</name>
    <name type="synonym">Arthrobotrys oligospora</name>
    <dbReference type="NCBI Taxonomy" id="2813651"/>
    <lineage>
        <taxon>Eukaryota</taxon>
        <taxon>Fungi</taxon>
        <taxon>Dikarya</taxon>
        <taxon>Ascomycota</taxon>
        <taxon>Pezizomycotina</taxon>
        <taxon>Orbiliomycetes</taxon>
        <taxon>Orbiliales</taxon>
        <taxon>Orbiliaceae</taxon>
        <taxon>Orbilia</taxon>
    </lineage>
</organism>
<name>A0A7C8V3I9_ORBOL</name>
<dbReference type="NCBIfam" id="TIGR01085">
    <property type="entry name" value="murE"/>
    <property type="match status" value="1"/>
</dbReference>
<dbReference type="Pfam" id="PF02875">
    <property type="entry name" value="Mur_ligase_C"/>
    <property type="match status" value="1"/>
</dbReference>
<dbReference type="InterPro" id="IPR005761">
    <property type="entry name" value="UDP-N-AcMur-Glu-dNH2Pim_ligase"/>
</dbReference>
<dbReference type="SUPFAM" id="SSF53623">
    <property type="entry name" value="MurD-like peptide ligases, catalytic domain"/>
    <property type="match status" value="1"/>
</dbReference>
<evidence type="ECO:0000313" key="6">
    <source>
        <dbReference type="Proteomes" id="UP000474640"/>
    </source>
</evidence>
<dbReference type="GO" id="GO:0005524">
    <property type="term" value="F:ATP binding"/>
    <property type="evidence" value="ECO:0007669"/>
    <property type="project" value="InterPro"/>
</dbReference>
<evidence type="ECO:0000259" key="4">
    <source>
        <dbReference type="Pfam" id="PF08245"/>
    </source>
</evidence>
<protein>
    <recommendedName>
        <fullName evidence="7">UDP-N-acetylmuramyl-tripeptide synthetase</fullName>
    </recommendedName>
</protein>
<accession>A0A7C8V3I9</accession>
<feature type="signal peptide" evidence="2">
    <location>
        <begin position="1"/>
        <end position="20"/>
    </location>
</feature>
<gene>
    <name evidence="5" type="ORF">TWF970_009213</name>
</gene>
<comment type="similarity">
    <text evidence="1">Belongs to the MurCDEF family. MurE subfamily.</text>
</comment>
<dbReference type="InterPro" id="IPR036565">
    <property type="entry name" value="Mur-like_cat_sf"/>
</dbReference>
<evidence type="ECO:0000313" key="5">
    <source>
        <dbReference type="EMBL" id="KAF3273296.1"/>
    </source>
</evidence>
<dbReference type="OrthoDB" id="5319346at2759"/>
<dbReference type="HAMAP" id="MF_00208">
    <property type="entry name" value="MurE"/>
    <property type="match status" value="1"/>
</dbReference>
<dbReference type="InterPro" id="IPR035911">
    <property type="entry name" value="MurE/MurF_N"/>
</dbReference>
<proteinExistence type="inferred from homology"/>
<evidence type="ECO:0000256" key="2">
    <source>
        <dbReference type="SAM" id="SignalP"/>
    </source>
</evidence>
<dbReference type="SUPFAM" id="SSF53244">
    <property type="entry name" value="MurD-like peptide ligases, peptide-binding domain"/>
    <property type="match status" value="1"/>
</dbReference>
<dbReference type="Gene3D" id="3.90.190.20">
    <property type="entry name" value="Mur ligase, C-terminal domain"/>
    <property type="match status" value="1"/>
</dbReference>